<protein>
    <submittedName>
        <fullName evidence="6">PX domain-containing protein kinase-like protein</fullName>
    </submittedName>
</protein>
<dbReference type="GO" id="GO:0043271">
    <property type="term" value="P:negative regulation of monoatomic ion transport"/>
    <property type="evidence" value="ECO:0007669"/>
    <property type="project" value="TreeGrafter"/>
</dbReference>
<accession>A0A210PF12</accession>
<proteinExistence type="predicted"/>
<keyword evidence="2" id="KW-0963">Cytoplasm</keyword>
<dbReference type="Gene3D" id="1.10.510.10">
    <property type="entry name" value="Transferase(Phosphotransferase) domain 1"/>
    <property type="match status" value="1"/>
</dbReference>
<feature type="domain" description="Protein kinase" evidence="4">
    <location>
        <begin position="125"/>
        <end position="441"/>
    </location>
</feature>
<evidence type="ECO:0000313" key="6">
    <source>
        <dbReference type="EMBL" id="OWF35057.1"/>
    </source>
</evidence>
<evidence type="ECO:0000256" key="2">
    <source>
        <dbReference type="ARBA" id="ARBA00022490"/>
    </source>
</evidence>
<dbReference type="PROSITE" id="PS50011">
    <property type="entry name" value="PROTEIN_KINASE_DOM"/>
    <property type="match status" value="1"/>
</dbReference>
<evidence type="ECO:0000259" key="5">
    <source>
        <dbReference type="PROSITE" id="PS50195"/>
    </source>
</evidence>
<dbReference type="PROSITE" id="PS50195">
    <property type="entry name" value="PX"/>
    <property type="match status" value="1"/>
</dbReference>
<evidence type="ECO:0000259" key="4">
    <source>
        <dbReference type="PROSITE" id="PS50011"/>
    </source>
</evidence>
<comment type="caution">
    <text evidence="6">The sequence shown here is derived from an EMBL/GenBank/DDBJ whole genome shotgun (WGS) entry which is preliminary data.</text>
</comment>
<dbReference type="PANTHER" id="PTHR22999:SF40">
    <property type="entry name" value="PX DOMAIN-CONTAINING PROTEIN KINASE-LIKE PROTEIN"/>
    <property type="match status" value="1"/>
</dbReference>
<dbReference type="InterPro" id="IPR000719">
    <property type="entry name" value="Prot_kinase_dom"/>
</dbReference>
<gene>
    <name evidence="6" type="ORF">KP79_PYT11342</name>
</gene>
<name>A0A210PF12_MIZYE</name>
<dbReference type="GO" id="GO:0008333">
    <property type="term" value="P:endosome to lysosome transport"/>
    <property type="evidence" value="ECO:0007669"/>
    <property type="project" value="TreeGrafter"/>
</dbReference>
<keyword evidence="7" id="KW-1185">Reference proteome</keyword>
<dbReference type="SMART" id="SM00312">
    <property type="entry name" value="PX"/>
    <property type="match status" value="1"/>
</dbReference>
<organism evidence="6 7">
    <name type="scientific">Mizuhopecten yessoensis</name>
    <name type="common">Japanese scallop</name>
    <name type="synonym">Patinopecten yessoensis</name>
    <dbReference type="NCBI Taxonomy" id="6573"/>
    <lineage>
        <taxon>Eukaryota</taxon>
        <taxon>Metazoa</taxon>
        <taxon>Spiralia</taxon>
        <taxon>Lophotrochozoa</taxon>
        <taxon>Mollusca</taxon>
        <taxon>Bivalvia</taxon>
        <taxon>Autobranchia</taxon>
        <taxon>Pteriomorphia</taxon>
        <taxon>Pectinida</taxon>
        <taxon>Pectinoidea</taxon>
        <taxon>Pectinidae</taxon>
        <taxon>Mizuhopecten</taxon>
    </lineage>
</organism>
<dbReference type="InterPro" id="IPR051837">
    <property type="entry name" value="SortingNexin/PXDomain-PKLike"/>
</dbReference>
<evidence type="ECO:0000256" key="3">
    <source>
        <dbReference type="SAM" id="MobiDB-lite"/>
    </source>
</evidence>
<dbReference type="SUPFAM" id="SSF56112">
    <property type="entry name" value="Protein kinase-like (PK-like)"/>
    <property type="match status" value="1"/>
</dbReference>
<dbReference type="SMART" id="SM00220">
    <property type="entry name" value="S_TKc"/>
    <property type="match status" value="1"/>
</dbReference>
<feature type="region of interest" description="Disordered" evidence="3">
    <location>
        <begin position="447"/>
        <end position="552"/>
    </location>
</feature>
<dbReference type="AlphaFoldDB" id="A0A210PF12"/>
<dbReference type="GO" id="GO:0006622">
    <property type="term" value="P:protein targeting to lysosome"/>
    <property type="evidence" value="ECO:0007669"/>
    <property type="project" value="TreeGrafter"/>
</dbReference>
<dbReference type="Proteomes" id="UP000242188">
    <property type="component" value="Unassembled WGS sequence"/>
</dbReference>
<dbReference type="GO" id="GO:0005770">
    <property type="term" value="C:late endosome"/>
    <property type="evidence" value="ECO:0007669"/>
    <property type="project" value="TreeGrafter"/>
</dbReference>
<evidence type="ECO:0000256" key="1">
    <source>
        <dbReference type="ARBA" id="ARBA00004496"/>
    </source>
</evidence>
<feature type="compositionally biased region" description="Basic and acidic residues" evidence="3">
    <location>
        <begin position="447"/>
        <end position="456"/>
    </location>
</feature>
<keyword evidence="6" id="KW-0418">Kinase</keyword>
<dbReference type="GO" id="GO:0045022">
    <property type="term" value="P:early endosome to late endosome transport"/>
    <property type="evidence" value="ECO:0007669"/>
    <property type="project" value="TreeGrafter"/>
</dbReference>
<feature type="domain" description="PX" evidence="5">
    <location>
        <begin position="14"/>
        <end position="126"/>
    </location>
</feature>
<dbReference type="GO" id="GO:0005769">
    <property type="term" value="C:early endosome"/>
    <property type="evidence" value="ECO:0007669"/>
    <property type="project" value="TreeGrafter"/>
</dbReference>
<reference evidence="6 7" key="1">
    <citation type="journal article" date="2017" name="Nat. Ecol. Evol.">
        <title>Scallop genome provides insights into evolution of bilaterian karyotype and development.</title>
        <authorList>
            <person name="Wang S."/>
            <person name="Zhang J."/>
            <person name="Jiao W."/>
            <person name="Li J."/>
            <person name="Xun X."/>
            <person name="Sun Y."/>
            <person name="Guo X."/>
            <person name="Huan P."/>
            <person name="Dong B."/>
            <person name="Zhang L."/>
            <person name="Hu X."/>
            <person name="Sun X."/>
            <person name="Wang J."/>
            <person name="Zhao C."/>
            <person name="Wang Y."/>
            <person name="Wang D."/>
            <person name="Huang X."/>
            <person name="Wang R."/>
            <person name="Lv J."/>
            <person name="Li Y."/>
            <person name="Zhang Z."/>
            <person name="Liu B."/>
            <person name="Lu W."/>
            <person name="Hui Y."/>
            <person name="Liang J."/>
            <person name="Zhou Z."/>
            <person name="Hou R."/>
            <person name="Li X."/>
            <person name="Liu Y."/>
            <person name="Li H."/>
            <person name="Ning X."/>
            <person name="Lin Y."/>
            <person name="Zhao L."/>
            <person name="Xing Q."/>
            <person name="Dou J."/>
            <person name="Li Y."/>
            <person name="Mao J."/>
            <person name="Guo H."/>
            <person name="Dou H."/>
            <person name="Li T."/>
            <person name="Mu C."/>
            <person name="Jiang W."/>
            <person name="Fu Q."/>
            <person name="Fu X."/>
            <person name="Miao Y."/>
            <person name="Liu J."/>
            <person name="Yu Q."/>
            <person name="Li R."/>
            <person name="Liao H."/>
            <person name="Li X."/>
            <person name="Kong Y."/>
            <person name="Jiang Z."/>
            <person name="Chourrout D."/>
            <person name="Li R."/>
            <person name="Bao Z."/>
        </authorList>
    </citation>
    <scope>NUCLEOTIDE SEQUENCE [LARGE SCALE GENOMIC DNA]</scope>
    <source>
        <strain evidence="6 7">PY_sf001</strain>
    </source>
</reference>
<dbReference type="InterPro" id="IPR036871">
    <property type="entry name" value="PX_dom_sf"/>
</dbReference>
<comment type="subcellular location">
    <subcellularLocation>
        <location evidence="1">Cytoplasm</location>
    </subcellularLocation>
</comment>
<dbReference type="PANTHER" id="PTHR22999">
    <property type="entry name" value="PX SERINE/THREONINE KINASE PXK"/>
    <property type="match status" value="1"/>
</dbReference>
<dbReference type="CDD" id="cd22062">
    <property type="entry name" value="WH2_DdVASP-like"/>
    <property type="match status" value="1"/>
</dbReference>
<dbReference type="EMBL" id="NEDP02076743">
    <property type="protein sequence ID" value="OWF35057.1"/>
    <property type="molecule type" value="Genomic_DNA"/>
</dbReference>
<evidence type="ECO:0000313" key="7">
    <source>
        <dbReference type="Proteomes" id="UP000242188"/>
    </source>
</evidence>
<dbReference type="Pfam" id="PF00787">
    <property type="entry name" value="PX"/>
    <property type="match status" value="1"/>
</dbReference>
<dbReference type="InterPro" id="IPR001683">
    <property type="entry name" value="PX_dom"/>
</dbReference>
<dbReference type="GO" id="GO:0035091">
    <property type="term" value="F:phosphatidylinositol binding"/>
    <property type="evidence" value="ECO:0007669"/>
    <property type="project" value="InterPro"/>
</dbReference>
<dbReference type="GO" id="GO:0004672">
    <property type="term" value="F:protein kinase activity"/>
    <property type="evidence" value="ECO:0007669"/>
    <property type="project" value="InterPro"/>
</dbReference>
<dbReference type="Gene3D" id="3.30.1520.10">
    <property type="entry name" value="Phox-like domain"/>
    <property type="match status" value="1"/>
</dbReference>
<dbReference type="GO" id="GO:0005886">
    <property type="term" value="C:plasma membrane"/>
    <property type="evidence" value="ECO:0007669"/>
    <property type="project" value="TreeGrafter"/>
</dbReference>
<dbReference type="STRING" id="6573.A0A210PF12"/>
<dbReference type="OrthoDB" id="41200at2759"/>
<sequence>MAVFEKKKIQKVTLDDTVNLTCVIDTAEKKSDHIAYTLNVQRGPKPEISWTLVKRYSDFSSLDAQLKISNTEISLPPKKVFGNFSREFVAERQQGLQTYLNAVLAEPLLASCVFVKQFLDPDNYAVNIPVLALQHVSMVFRSEKRWEVVEPLQDLGTRLRKTYMLVKPVDQPKQRQLLSWVDFGPDKNIPDKELAAIFKVFPSIQHPYIHPYLFAGGIESGGMVIQDFVERGTMRDMLCKCKPKSHYLKKYCNPKTIMPVDLIVVKSLGRMILESLQFLHEKGLPYGHLHAGNLLFNGKKCQLLDLHNSLLGLPSYYRHFFVQFKKIKTTEIMDVYCFGHLLYEMYFGEQLKQPTCDKFPPACPAQLRSALESILTTEACKNGLPTVPDLLSHPLFSDVTLPATDKPVLKIPSKLKEAIRLAKEDMESRLQEEQKVFHKIKRISKAKEFHMSEEEKKKRRKSKKKALEDGVQDQTTTSSSDSTVSSSSSSTNTKVAPPSVPAPPPPPPSAPTVGGVPPPPPPPPMGAPAPPPPPPTAPSGAAPPPATGQRGALLSSIAGFKKGALKKSVTVDKSGPKL</sequence>
<keyword evidence="6" id="KW-0808">Transferase</keyword>
<feature type="compositionally biased region" description="Pro residues" evidence="3">
    <location>
        <begin position="498"/>
        <end position="546"/>
    </location>
</feature>
<dbReference type="InterPro" id="IPR011009">
    <property type="entry name" value="Kinase-like_dom_sf"/>
</dbReference>
<feature type="compositionally biased region" description="Low complexity" evidence="3">
    <location>
        <begin position="472"/>
        <end position="491"/>
    </location>
</feature>
<dbReference type="GO" id="GO:0005524">
    <property type="term" value="F:ATP binding"/>
    <property type="evidence" value="ECO:0007669"/>
    <property type="project" value="InterPro"/>
</dbReference>
<dbReference type="SUPFAM" id="SSF64268">
    <property type="entry name" value="PX domain"/>
    <property type="match status" value="1"/>
</dbReference>